<evidence type="ECO:0000256" key="1">
    <source>
        <dbReference type="SAM" id="Coils"/>
    </source>
</evidence>
<feature type="region of interest" description="Disordered" evidence="2">
    <location>
        <begin position="641"/>
        <end position="717"/>
    </location>
</feature>
<sequence>MISATLKKTITAKKENTMSLQLASSKLQNDTIPIFIRDPATPCQTEKTQFEFPLVTTPKAIVSDQRELQTMVDAIAAASQREAEANESVIILSKENDKLRVKLKMLIDDNNKLIELYEGAVVDNQQNISRAEESQRDHLDQTEFVQKELEMKRENDNLDHIQKLISMQFEELLLQCPSLFVLHVNMSLRRCMSWSSCRWYCFTLKASSSTHPSILIQVHLYTNIFFISCCLSENQESVDLTCRTVAKMQSAHKEHLLIGPRVTSPAADEGSMQHNISELTALCTSLQRQYSELLAKFQAQEEEIVSLKERVKVLKDKEDVTATQSGDDTPIKERSINEREAAAKRISNDLEEVARVLTSMDAATVLAGGIDVHTGSGSIPTAGPPATIISTDSEVGPTASTIVTRRKGKEVMVESDTLKKKKLQEQIDAQIAGSKSSSIRIWWVQNSGSIPLISESFQAMARLWDFRTVIRAVFSSTLKYFAIMIGNLSTPSKNSYSRWGDNFLDFEGVMMGHHSGMLLREVEGRLVEQKERELKYLEKIRTLEYYNESYKECIETLKKKLETLQQEKEEVDGKLAGLLTASKDLDNLIESQRSDKNNEGLGYNVVPPSIAQIYSSPKKDLSWNGLLEFADDIVTDYSRPSLTVESTSGDDQNRNSSASENGESTDSILSKPAVKFVKAAERSTTNKVETVKKPSVRYAKLYRKPSKKSTVRGNQQN</sequence>
<dbReference type="GO" id="GO:0000793">
    <property type="term" value="C:condensed chromosome"/>
    <property type="evidence" value="ECO:0007669"/>
    <property type="project" value="TreeGrafter"/>
</dbReference>
<feature type="coiled-coil region" evidence="1">
    <location>
        <begin position="547"/>
        <end position="581"/>
    </location>
</feature>
<evidence type="ECO:0000313" key="3">
    <source>
        <dbReference type="EMBL" id="GEU30478.1"/>
    </source>
</evidence>
<comment type="caution">
    <text evidence="3">The sequence shown here is derived from an EMBL/GenBank/DDBJ whole genome shotgun (WGS) entry which is preliminary data.</text>
</comment>
<dbReference type="EMBL" id="BKCJ010000160">
    <property type="protein sequence ID" value="GEU30478.1"/>
    <property type="molecule type" value="Genomic_DNA"/>
</dbReference>
<dbReference type="PANTHER" id="PTHR43941">
    <property type="entry name" value="STRUCTURAL MAINTENANCE OF CHROMOSOMES PROTEIN 2"/>
    <property type="match status" value="1"/>
</dbReference>
<name>A0A6L2J0H3_TANCI</name>
<protein>
    <submittedName>
        <fullName evidence="3">Kinesin-like protein KIN-12E</fullName>
    </submittedName>
</protein>
<gene>
    <name evidence="3" type="ORF">Tci_002456</name>
</gene>
<dbReference type="AlphaFoldDB" id="A0A6L2J0H3"/>
<reference evidence="3" key="1">
    <citation type="journal article" date="2019" name="Sci. Rep.">
        <title>Draft genome of Tanacetum cinerariifolium, the natural source of mosquito coil.</title>
        <authorList>
            <person name="Yamashiro T."/>
            <person name="Shiraishi A."/>
            <person name="Satake H."/>
            <person name="Nakayama K."/>
        </authorList>
    </citation>
    <scope>NUCLEOTIDE SEQUENCE</scope>
</reference>
<evidence type="ECO:0000256" key="2">
    <source>
        <dbReference type="SAM" id="MobiDB-lite"/>
    </source>
</evidence>
<dbReference type="PANTHER" id="PTHR43941:SF1">
    <property type="entry name" value="STRUCTURAL MAINTENANCE OF CHROMOSOMES PROTEIN 2"/>
    <property type="match status" value="1"/>
</dbReference>
<organism evidence="3">
    <name type="scientific">Tanacetum cinerariifolium</name>
    <name type="common">Dalmatian daisy</name>
    <name type="synonym">Chrysanthemum cinerariifolium</name>
    <dbReference type="NCBI Taxonomy" id="118510"/>
    <lineage>
        <taxon>Eukaryota</taxon>
        <taxon>Viridiplantae</taxon>
        <taxon>Streptophyta</taxon>
        <taxon>Embryophyta</taxon>
        <taxon>Tracheophyta</taxon>
        <taxon>Spermatophyta</taxon>
        <taxon>Magnoliopsida</taxon>
        <taxon>eudicotyledons</taxon>
        <taxon>Gunneridae</taxon>
        <taxon>Pentapetalae</taxon>
        <taxon>asterids</taxon>
        <taxon>campanulids</taxon>
        <taxon>Asterales</taxon>
        <taxon>Asteraceae</taxon>
        <taxon>Asteroideae</taxon>
        <taxon>Anthemideae</taxon>
        <taxon>Anthemidinae</taxon>
        <taxon>Tanacetum</taxon>
    </lineage>
</organism>
<dbReference type="GO" id="GO:0003682">
    <property type="term" value="F:chromatin binding"/>
    <property type="evidence" value="ECO:0007669"/>
    <property type="project" value="TreeGrafter"/>
</dbReference>
<feature type="coiled-coil region" evidence="1">
    <location>
        <begin position="276"/>
        <end position="317"/>
    </location>
</feature>
<accession>A0A6L2J0H3</accession>
<feature type="compositionally biased region" description="Basic residues" evidence="2">
    <location>
        <begin position="700"/>
        <end position="710"/>
    </location>
</feature>
<proteinExistence type="predicted"/>
<dbReference type="GO" id="GO:0000785">
    <property type="term" value="C:chromatin"/>
    <property type="evidence" value="ECO:0007669"/>
    <property type="project" value="TreeGrafter"/>
</dbReference>
<dbReference type="GO" id="GO:0007076">
    <property type="term" value="P:mitotic chromosome condensation"/>
    <property type="evidence" value="ECO:0007669"/>
    <property type="project" value="TreeGrafter"/>
</dbReference>
<keyword evidence="1" id="KW-0175">Coiled coil</keyword>
<feature type="compositionally biased region" description="Polar residues" evidence="2">
    <location>
        <begin position="641"/>
        <end position="668"/>
    </location>
</feature>
<dbReference type="GO" id="GO:0000796">
    <property type="term" value="C:condensin complex"/>
    <property type="evidence" value="ECO:0007669"/>
    <property type="project" value="TreeGrafter"/>
</dbReference>